<dbReference type="InterPro" id="IPR051531">
    <property type="entry name" value="N-acetyltransferase"/>
</dbReference>
<keyword evidence="2" id="KW-0012">Acyltransferase</keyword>
<dbReference type="Pfam" id="PF13302">
    <property type="entry name" value="Acetyltransf_3"/>
    <property type="match status" value="1"/>
</dbReference>
<dbReference type="PANTHER" id="PTHR43792">
    <property type="entry name" value="GNAT FAMILY, PUTATIVE (AFU_ORTHOLOGUE AFUA_3G00765)-RELATED-RELATED"/>
    <property type="match status" value="1"/>
</dbReference>
<keyword evidence="2" id="KW-0808">Transferase</keyword>
<feature type="domain" description="N-acetyltransferase" evidence="1">
    <location>
        <begin position="36"/>
        <end position="196"/>
    </location>
</feature>
<sequence length="197" mass="22550">MHNMAERWNTPEGLLFKSERLSMKPLDRDDKAQADFFIELSTSEYFKKYESNIELDTPEMVEEYMLKVTNFPTPLWDLSYCGAWMVYAQDTVIGFVMCEKEPKEWYPTISYGVSEGETGKGYATEATRALLTWVRDNDLAEDFFAVVQPENEASKKVLKKSGFVVELGIHELKLFMDGKPGMAFCTTEVEDVEALNG</sequence>
<dbReference type="SUPFAM" id="SSF55729">
    <property type="entry name" value="Acyl-CoA N-acyltransferases (Nat)"/>
    <property type="match status" value="1"/>
</dbReference>
<dbReference type="EMBL" id="ML977168">
    <property type="protein sequence ID" value="KAF1984411.1"/>
    <property type="molecule type" value="Genomic_DNA"/>
</dbReference>
<dbReference type="InterPro" id="IPR016181">
    <property type="entry name" value="Acyl_CoA_acyltransferase"/>
</dbReference>
<proteinExistence type="predicted"/>
<accession>A0A6G1GTY0</accession>
<keyword evidence="3" id="KW-1185">Reference proteome</keyword>
<organism evidence="2 3">
    <name type="scientific">Aulographum hederae CBS 113979</name>
    <dbReference type="NCBI Taxonomy" id="1176131"/>
    <lineage>
        <taxon>Eukaryota</taxon>
        <taxon>Fungi</taxon>
        <taxon>Dikarya</taxon>
        <taxon>Ascomycota</taxon>
        <taxon>Pezizomycotina</taxon>
        <taxon>Dothideomycetes</taxon>
        <taxon>Pleosporomycetidae</taxon>
        <taxon>Aulographales</taxon>
        <taxon>Aulographaceae</taxon>
    </lineage>
</organism>
<name>A0A6G1GTY0_9PEZI</name>
<dbReference type="Proteomes" id="UP000800041">
    <property type="component" value="Unassembled WGS sequence"/>
</dbReference>
<evidence type="ECO:0000313" key="3">
    <source>
        <dbReference type="Proteomes" id="UP000800041"/>
    </source>
</evidence>
<dbReference type="GO" id="GO:0016747">
    <property type="term" value="F:acyltransferase activity, transferring groups other than amino-acyl groups"/>
    <property type="evidence" value="ECO:0007669"/>
    <property type="project" value="InterPro"/>
</dbReference>
<gene>
    <name evidence="2" type="ORF">K402DRAFT_143659</name>
</gene>
<dbReference type="InterPro" id="IPR000182">
    <property type="entry name" value="GNAT_dom"/>
</dbReference>
<dbReference type="AlphaFoldDB" id="A0A6G1GTY0"/>
<protein>
    <submittedName>
        <fullName evidence="2">Acyl-CoA N-acyltransferase</fullName>
    </submittedName>
</protein>
<dbReference type="Gene3D" id="3.40.630.30">
    <property type="match status" value="1"/>
</dbReference>
<dbReference type="OrthoDB" id="630895at2759"/>
<dbReference type="PROSITE" id="PS51186">
    <property type="entry name" value="GNAT"/>
    <property type="match status" value="1"/>
</dbReference>
<reference evidence="2" key="1">
    <citation type="journal article" date="2020" name="Stud. Mycol.">
        <title>101 Dothideomycetes genomes: a test case for predicting lifestyles and emergence of pathogens.</title>
        <authorList>
            <person name="Haridas S."/>
            <person name="Albert R."/>
            <person name="Binder M."/>
            <person name="Bloem J."/>
            <person name="Labutti K."/>
            <person name="Salamov A."/>
            <person name="Andreopoulos B."/>
            <person name="Baker S."/>
            <person name="Barry K."/>
            <person name="Bills G."/>
            <person name="Bluhm B."/>
            <person name="Cannon C."/>
            <person name="Castanera R."/>
            <person name="Culley D."/>
            <person name="Daum C."/>
            <person name="Ezra D."/>
            <person name="Gonzalez J."/>
            <person name="Henrissat B."/>
            <person name="Kuo A."/>
            <person name="Liang C."/>
            <person name="Lipzen A."/>
            <person name="Lutzoni F."/>
            <person name="Magnuson J."/>
            <person name="Mondo S."/>
            <person name="Nolan M."/>
            <person name="Ohm R."/>
            <person name="Pangilinan J."/>
            <person name="Park H.-J."/>
            <person name="Ramirez L."/>
            <person name="Alfaro M."/>
            <person name="Sun H."/>
            <person name="Tritt A."/>
            <person name="Yoshinaga Y."/>
            <person name="Zwiers L.-H."/>
            <person name="Turgeon B."/>
            <person name="Goodwin S."/>
            <person name="Spatafora J."/>
            <person name="Crous P."/>
            <person name="Grigoriev I."/>
        </authorList>
    </citation>
    <scope>NUCLEOTIDE SEQUENCE</scope>
    <source>
        <strain evidence="2">CBS 113979</strain>
    </source>
</reference>
<evidence type="ECO:0000259" key="1">
    <source>
        <dbReference type="PROSITE" id="PS51186"/>
    </source>
</evidence>
<evidence type="ECO:0000313" key="2">
    <source>
        <dbReference type="EMBL" id="KAF1984411.1"/>
    </source>
</evidence>